<dbReference type="GeneID" id="28832829"/>
<accession>A0A132BDR0</accession>
<name>A0A132BDR0_MOLSC</name>
<dbReference type="KEGG" id="psco:LY89DRAFT_787762"/>
<dbReference type="Gene3D" id="1.20.5.340">
    <property type="match status" value="1"/>
</dbReference>
<reference evidence="3 4" key="1">
    <citation type="submission" date="2015-10" db="EMBL/GenBank/DDBJ databases">
        <title>Full genome of DAOMC 229536 Phialocephala scopiformis, a fungal endophyte of spruce producing the potent anti-insectan compound rugulosin.</title>
        <authorList>
            <consortium name="DOE Joint Genome Institute"/>
            <person name="Walker A.K."/>
            <person name="Frasz S.L."/>
            <person name="Seifert K.A."/>
            <person name="Miller J.D."/>
            <person name="Mondo S.J."/>
            <person name="Labutti K."/>
            <person name="Lipzen A."/>
            <person name="Dockter R."/>
            <person name="Kennedy M."/>
            <person name="Grigoriev I.V."/>
            <person name="Spatafora J.W."/>
        </authorList>
    </citation>
    <scope>NUCLEOTIDE SEQUENCE [LARGE SCALE GENOMIC DNA]</scope>
    <source>
        <strain evidence="3 4">CBS 120377</strain>
    </source>
</reference>
<dbReference type="PANTHER" id="PTHR43977">
    <property type="entry name" value="STRUCTURAL MAINTENANCE OF CHROMOSOMES PROTEIN 3"/>
    <property type="match status" value="1"/>
</dbReference>
<dbReference type="AlphaFoldDB" id="A0A132BDR0"/>
<evidence type="ECO:0000256" key="2">
    <source>
        <dbReference type="SAM" id="MobiDB-lite"/>
    </source>
</evidence>
<gene>
    <name evidence="3" type="ORF">LY89DRAFT_787762</name>
</gene>
<evidence type="ECO:0000313" key="3">
    <source>
        <dbReference type="EMBL" id="KUJ10129.1"/>
    </source>
</evidence>
<evidence type="ECO:0000313" key="4">
    <source>
        <dbReference type="Proteomes" id="UP000070700"/>
    </source>
</evidence>
<feature type="coiled-coil region" evidence="1">
    <location>
        <begin position="442"/>
        <end position="636"/>
    </location>
</feature>
<feature type="coiled-coil region" evidence="1">
    <location>
        <begin position="293"/>
        <end position="408"/>
    </location>
</feature>
<feature type="compositionally biased region" description="Polar residues" evidence="2">
    <location>
        <begin position="52"/>
        <end position="64"/>
    </location>
</feature>
<feature type="region of interest" description="Disordered" evidence="2">
    <location>
        <begin position="1"/>
        <end position="147"/>
    </location>
</feature>
<evidence type="ECO:0000256" key="1">
    <source>
        <dbReference type="SAM" id="Coils"/>
    </source>
</evidence>
<protein>
    <submittedName>
        <fullName evidence="3">Uncharacterized protein</fullName>
    </submittedName>
</protein>
<dbReference type="SUPFAM" id="SSF57997">
    <property type="entry name" value="Tropomyosin"/>
    <property type="match status" value="1"/>
</dbReference>
<proteinExistence type="predicted"/>
<feature type="coiled-coil region" evidence="1">
    <location>
        <begin position="229"/>
        <end position="256"/>
    </location>
</feature>
<feature type="compositionally biased region" description="Basic and acidic residues" evidence="2">
    <location>
        <begin position="18"/>
        <end position="27"/>
    </location>
</feature>
<dbReference type="Gene3D" id="1.10.287.1490">
    <property type="match status" value="1"/>
</dbReference>
<organism evidence="3 4">
    <name type="scientific">Mollisia scopiformis</name>
    <name type="common">Conifer needle endophyte fungus</name>
    <name type="synonym">Phialocephala scopiformis</name>
    <dbReference type="NCBI Taxonomy" id="149040"/>
    <lineage>
        <taxon>Eukaryota</taxon>
        <taxon>Fungi</taxon>
        <taxon>Dikarya</taxon>
        <taxon>Ascomycota</taxon>
        <taxon>Pezizomycotina</taxon>
        <taxon>Leotiomycetes</taxon>
        <taxon>Helotiales</taxon>
        <taxon>Mollisiaceae</taxon>
        <taxon>Mollisia</taxon>
    </lineage>
</organism>
<keyword evidence="1" id="KW-0175">Coiled coil</keyword>
<dbReference type="EMBL" id="KQ947430">
    <property type="protein sequence ID" value="KUJ10129.1"/>
    <property type="molecule type" value="Genomic_DNA"/>
</dbReference>
<dbReference type="OrthoDB" id="10255522at2759"/>
<keyword evidence="4" id="KW-1185">Reference proteome</keyword>
<sequence>MDSIGAAPISPPSTTHNSPDDSKKKESAPCSPVEGKSVGEPMTPSPKPRATTIESVDESPTTSIKVKKRSPHADPDDTDPHDRRIFTTKSYTGVKELFQTSPSNKSDASPKAKSPTAESGPKSDAAPKIKSPTTVKYPKSVTAETKREAKILSPPTIPNAHKDTDITFKIHDSCFDTSYDKTNFKSTLPVPLDSTFTIPTSETRSSLMLSTLDLLARYDNHFHRTEYSNSLLRQAREDAERKIEELDWKVRCFAEEEMIHRKDMGILGMKFRDAQGRLVKKDKEIKELVEVAKKRRSEGVDKLEAELERAKSEILVLQKENLDLVDLKERLDDKFEDISMSGAFFQGLSKDQISKLNCRIEELEEKIKDEKELLSRVEDDNSNLQDKLEGLEADLSALQKEHRECSRILEEVHDYREDNARYIAQLEKFNNSEDDATLKIQIDSQEDEINKYLQQINDADTKVEGLQADIESRDEEIGKCNEQIDEARDELARCLDELTKSQKELNKCQEEVEESREEITRLTDKVTKGYEQVEKVRDLEADLTSQVEYHHQELAKINKQLTQAREKEDGLNSKIASQQKELKLMSDLVGPSKSEALLKDRIRVLEAANAKLSSDNEELEIENEAFTRKAQELSMISPRSVLREHDHNNTHRIPISF</sequence>
<feature type="compositionally biased region" description="Polar residues" evidence="2">
    <location>
        <begin position="98"/>
        <end position="107"/>
    </location>
</feature>
<dbReference type="RefSeq" id="XP_018064484.1">
    <property type="nucleotide sequence ID" value="XM_018223103.1"/>
</dbReference>
<dbReference type="Proteomes" id="UP000070700">
    <property type="component" value="Unassembled WGS sequence"/>
</dbReference>
<dbReference type="InParanoid" id="A0A132BDR0"/>
<feature type="compositionally biased region" description="Basic and acidic residues" evidence="2">
    <location>
        <begin position="71"/>
        <end position="85"/>
    </location>
</feature>